<proteinExistence type="predicted"/>
<dbReference type="AlphaFoldDB" id="A0A1H1DLA5"/>
<dbReference type="PANTHER" id="PTHR43591">
    <property type="entry name" value="METHYLTRANSFERASE"/>
    <property type="match status" value="1"/>
</dbReference>
<dbReference type="RefSeq" id="WP_092537753.1">
    <property type="nucleotide sequence ID" value="NZ_FNKQ01000003.1"/>
</dbReference>
<reference evidence="2 5" key="3">
    <citation type="submission" date="2018-07" db="EMBL/GenBank/DDBJ databases">
        <title>Genome sequence of extremly halophilic archaeon Halopelagius longus strain BC12-B1.</title>
        <authorList>
            <person name="Zhang X."/>
        </authorList>
    </citation>
    <scope>NUCLEOTIDE SEQUENCE [LARGE SCALE GENOMIC DNA]</scope>
    <source>
        <strain evidence="2 5">BC12-B1</strain>
    </source>
</reference>
<protein>
    <submittedName>
        <fullName evidence="2">Class I SAM-dependent methyltransferase</fullName>
    </submittedName>
    <submittedName>
        <fullName evidence="3">Methyltransferase domain-containing protein</fullName>
    </submittedName>
</protein>
<evidence type="ECO:0000313" key="4">
    <source>
        <dbReference type="Proteomes" id="UP000199289"/>
    </source>
</evidence>
<reference evidence="3" key="2">
    <citation type="submission" date="2016-10" db="EMBL/GenBank/DDBJ databases">
        <authorList>
            <person name="de Groot N.N."/>
        </authorList>
    </citation>
    <scope>NUCLEOTIDE SEQUENCE [LARGE SCALE GENOMIC DNA]</scope>
    <source>
        <strain evidence="3">CGMCC 1.12397</strain>
    </source>
</reference>
<keyword evidence="5" id="KW-1185">Reference proteome</keyword>
<dbReference type="InterPro" id="IPR013216">
    <property type="entry name" value="Methyltransf_11"/>
</dbReference>
<dbReference type="SUPFAM" id="SSF53335">
    <property type="entry name" value="S-adenosyl-L-methionine-dependent methyltransferases"/>
    <property type="match status" value="1"/>
</dbReference>
<evidence type="ECO:0000313" key="3">
    <source>
        <dbReference type="EMBL" id="SDQ76938.1"/>
    </source>
</evidence>
<dbReference type="Proteomes" id="UP000255421">
    <property type="component" value="Unassembled WGS sequence"/>
</dbReference>
<dbReference type="Pfam" id="PF08241">
    <property type="entry name" value="Methyltransf_11"/>
    <property type="match status" value="1"/>
</dbReference>
<accession>A0A1H1DLA5</accession>
<keyword evidence="3" id="KW-0489">Methyltransferase</keyword>
<sequence length="269" mass="29572">MRKFSKSYLRRTREGMWDDSRDALSDLSLGDRARVLDAGAGTGELARVLAEETPGEVVCLDADPELARVAREETGLQTLTGDATRPPFADDSFDLAVCQALLVNLPDPAEAVSAFARVSSDLVAAVEPDNADVGVDSTVAAEVPLERSVREAYIEGVGTNVALGDRVANLFEAAGLRDVRTRRYYHQKTVEPPYDQHQLESAARKANGAGLDAHETELRRVLSEAEYDALRRDWREMGRAVVEQMREGRYRRAEVVPFDVTVGRVPDAE</sequence>
<organism evidence="3 4">
    <name type="scientific">Halopelagius longus</name>
    <dbReference type="NCBI Taxonomy" id="1236180"/>
    <lineage>
        <taxon>Archaea</taxon>
        <taxon>Methanobacteriati</taxon>
        <taxon>Methanobacteriota</taxon>
        <taxon>Stenosarchaea group</taxon>
        <taxon>Halobacteria</taxon>
        <taxon>Halobacteriales</taxon>
        <taxon>Haloferacaceae</taxon>
    </lineage>
</organism>
<evidence type="ECO:0000313" key="2">
    <source>
        <dbReference type="EMBL" id="RDI71369.1"/>
    </source>
</evidence>
<keyword evidence="3" id="KW-0808">Transferase</keyword>
<reference evidence="4" key="1">
    <citation type="submission" date="2016-10" db="EMBL/GenBank/DDBJ databases">
        <authorList>
            <person name="Varghese N."/>
            <person name="Submissions S."/>
        </authorList>
    </citation>
    <scope>NUCLEOTIDE SEQUENCE [LARGE SCALE GENOMIC DNA]</scope>
    <source>
        <strain evidence="4">CGMCC 1.12397</strain>
    </source>
</reference>
<dbReference type="OrthoDB" id="142890at2157"/>
<dbReference type="Gene3D" id="3.40.50.150">
    <property type="entry name" value="Vaccinia Virus protein VP39"/>
    <property type="match status" value="1"/>
</dbReference>
<dbReference type="InterPro" id="IPR029063">
    <property type="entry name" value="SAM-dependent_MTases_sf"/>
</dbReference>
<dbReference type="EMBL" id="QQST01000001">
    <property type="protein sequence ID" value="RDI71369.1"/>
    <property type="molecule type" value="Genomic_DNA"/>
</dbReference>
<gene>
    <name evidence="2" type="ORF">DWB78_06295</name>
    <name evidence="3" type="ORF">SAMN05216278_2457</name>
</gene>
<name>A0A1H1DLA5_9EURY</name>
<dbReference type="Proteomes" id="UP000199289">
    <property type="component" value="Unassembled WGS sequence"/>
</dbReference>
<dbReference type="GO" id="GO:0032259">
    <property type="term" value="P:methylation"/>
    <property type="evidence" value="ECO:0007669"/>
    <property type="project" value="UniProtKB-KW"/>
</dbReference>
<feature type="domain" description="Methyltransferase type 11" evidence="1">
    <location>
        <begin position="36"/>
        <end position="118"/>
    </location>
</feature>
<dbReference type="CDD" id="cd02440">
    <property type="entry name" value="AdoMet_MTases"/>
    <property type="match status" value="1"/>
</dbReference>
<evidence type="ECO:0000259" key="1">
    <source>
        <dbReference type="Pfam" id="PF08241"/>
    </source>
</evidence>
<dbReference type="GO" id="GO:0008757">
    <property type="term" value="F:S-adenosylmethionine-dependent methyltransferase activity"/>
    <property type="evidence" value="ECO:0007669"/>
    <property type="project" value="InterPro"/>
</dbReference>
<evidence type="ECO:0000313" key="5">
    <source>
        <dbReference type="Proteomes" id="UP000255421"/>
    </source>
</evidence>
<dbReference type="EMBL" id="FNKQ01000003">
    <property type="protein sequence ID" value="SDQ76938.1"/>
    <property type="molecule type" value="Genomic_DNA"/>
</dbReference>